<dbReference type="Proteomes" id="UP000652176">
    <property type="component" value="Unassembled WGS sequence"/>
</dbReference>
<feature type="domain" description="PAC" evidence="10">
    <location>
        <begin position="85"/>
        <end position="137"/>
    </location>
</feature>
<keyword evidence="12" id="KW-1185">Reference proteome</keyword>
<evidence type="ECO:0000256" key="3">
    <source>
        <dbReference type="ARBA" id="ARBA00022553"/>
    </source>
</evidence>
<evidence type="ECO:0000313" key="11">
    <source>
        <dbReference type="EMBL" id="MBD9356826.1"/>
    </source>
</evidence>
<keyword evidence="5" id="KW-0547">Nucleotide-binding</keyword>
<proteinExistence type="predicted"/>
<dbReference type="SUPFAM" id="SSF55785">
    <property type="entry name" value="PYP-like sensor domain (PAS domain)"/>
    <property type="match status" value="1"/>
</dbReference>
<gene>
    <name evidence="11" type="ORF">IE877_13195</name>
</gene>
<dbReference type="Gene3D" id="3.30.450.20">
    <property type="entry name" value="PAS domain"/>
    <property type="match status" value="1"/>
</dbReference>
<evidence type="ECO:0000259" key="10">
    <source>
        <dbReference type="PROSITE" id="PS50113"/>
    </source>
</evidence>
<dbReference type="PROSITE" id="PS50113">
    <property type="entry name" value="PAC"/>
    <property type="match status" value="1"/>
</dbReference>
<dbReference type="PROSITE" id="PS50112">
    <property type="entry name" value="PAS"/>
    <property type="match status" value="1"/>
</dbReference>
<dbReference type="PANTHER" id="PTHR41523">
    <property type="entry name" value="TWO-COMPONENT SYSTEM SENSOR PROTEIN"/>
    <property type="match status" value="1"/>
</dbReference>
<protein>
    <recommendedName>
        <fullName evidence="2">histidine kinase</fullName>
        <ecNumber evidence="2">2.7.13.3</ecNumber>
    </recommendedName>
</protein>
<evidence type="ECO:0000256" key="8">
    <source>
        <dbReference type="ARBA" id="ARBA00023026"/>
    </source>
</evidence>
<dbReference type="SMART" id="SM00091">
    <property type="entry name" value="PAS"/>
    <property type="match status" value="1"/>
</dbReference>
<dbReference type="InterPro" id="IPR000700">
    <property type="entry name" value="PAS-assoc_C"/>
</dbReference>
<dbReference type="NCBIfam" id="TIGR00229">
    <property type="entry name" value="sensory_box"/>
    <property type="match status" value="1"/>
</dbReference>
<name>A0ABR9D204_9GAMM</name>
<keyword evidence="4" id="KW-0808">Transferase</keyword>
<dbReference type="Pfam" id="PF00989">
    <property type="entry name" value="PAS"/>
    <property type="match status" value="1"/>
</dbReference>
<keyword evidence="6" id="KW-0418">Kinase</keyword>
<keyword evidence="3" id="KW-0597">Phosphoprotein</keyword>
<sequence length="169" mass="19607">MANGITTNWQNTDNWYRAMIESSEDAIIGKDLHGRVANWNSAAEQMLRYTEQEILGQPITKLIPKVLHSEEKVILGRILQGDQIQHYETIRRRKDEDEFPASISISPIRCPQGNIIGATKIIRDISKRKAADLLSKDNRFRALFETIPPTPVFILRWSNRRPKCRRREL</sequence>
<evidence type="ECO:0000256" key="5">
    <source>
        <dbReference type="ARBA" id="ARBA00022741"/>
    </source>
</evidence>
<reference evidence="11 12" key="1">
    <citation type="submission" date="2020-09" db="EMBL/GenBank/DDBJ databases">
        <title>Methylomonas albis sp. nov. and Methylomonas fluvii sp. nov.: Two cold-adapted methanotrophs from the River Elbe and an amended description of Methylovulum psychrotolerans strain Eb1.</title>
        <authorList>
            <person name="Bussmann I.K."/>
            <person name="Klings K.-W."/>
            <person name="Warnstedt J."/>
            <person name="Hoppert M."/>
            <person name="Saborowski A."/>
            <person name="Horn F."/>
            <person name="Liebner S."/>
        </authorList>
    </citation>
    <scope>NUCLEOTIDE SEQUENCE [LARGE SCALE GENOMIC DNA]</scope>
    <source>
        <strain evidence="11 12">EbA</strain>
    </source>
</reference>
<comment type="caution">
    <text evidence="11">The sequence shown here is derived from an EMBL/GenBank/DDBJ whole genome shotgun (WGS) entry which is preliminary data.</text>
</comment>
<dbReference type="EMBL" id="JACXSS010000001">
    <property type="protein sequence ID" value="MBD9356826.1"/>
    <property type="molecule type" value="Genomic_DNA"/>
</dbReference>
<organism evidence="11 12">
    <name type="scientific">Methylomonas albis</name>
    <dbReference type="NCBI Taxonomy" id="1854563"/>
    <lineage>
        <taxon>Bacteria</taxon>
        <taxon>Pseudomonadati</taxon>
        <taxon>Pseudomonadota</taxon>
        <taxon>Gammaproteobacteria</taxon>
        <taxon>Methylococcales</taxon>
        <taxon>Methylococcaceae</taxon>
        <taxon>Methylomonas</taxon>
    </lineage>
</organism>
<evidence type="ECO:0000256" key="2">
    <source>
        <dbReference type="ARBA" id="ARBA00012438"/>
    </source>
</evidence>
<evidence type="ECO:0000256" key="1">
    <source>
        <dbReference type="ARBA" id="ARBA00000085"/>
    </source>
</evidence>
<dbReference type="RefSeq" id="WP_192375149.1">
    <property type="nucleotide sequence ID" value="NZ_CAJHIV010000001.1"/>
</dbReference>
<dbReference type="EC" id="2.7.13.3" evidence="2"/>
<dbReference type="InterPro" id="IPR000014">
    <property type="entry name" value="PAS"/>
</dbReference>
<keyword evidence="8" id="KW-0843">Virulence</keyword>
<evidence type="ECO:0000313" key="12">
    <source>
        <dbReference type="Proteomes" id="UP000652176"/>
    </source>
</evidence>
<evidence type="ECO:0000256" key="6">
    <source>
        <dbReference type="ARBA" id="ARBA00022777"/>
    </source>
</evidence>
<keyword evidence="7" id="KW-0067">ATP-binding</keyword>
<dbReference type="CDD" id="cd00130">
    <property type="entry name" value="PAS"/>
    <property type="match status" value="1"/>
</dbReference>
<dbReference type="InterPro" id="IPR035965">
    <property type="entry name" value="PAS-like_dom_sf"/>
</dbReference>
<evidence type="ECO:0000256" key="4">
    <source>
        <dbReference type="ARBA" id="ARBA00022679"/>
    </source>
</evidence>
<feature type="domain" description="PAS" evidence="9">
    <location>
        <begin position="12"/>
        <end position="72"/>
    </location>
</feature>
<evidence type="ECO:0000256" key="7">
    <source>
        <dbReference type="ARBA" id="ARBA00022840"/>
    </source>
</evidence>
<evidence type="ECO:0000259" key="9">
    <source>
        <dbReference type="PROSITE" id="PS50112"/>
    </source>
</evidence>
<comment type="catalytic activity">
    <reaction evidence="1">
        <text>ATP + protein L-histidine = ADP + protein N-phospho-L-histidine.</text>
        <dbReference type="EC" id="2.7.13.3"/>
    </reaction>
</comment>
<dbReference type="InterPro" id="IPR013767">
    <property type="entry name" value="PAS_fold"/>
</dbReference>
<accession>A0ABR9D204</accession>
<dbReference type="PANTHER" id="PTHR41523:SF8">
    <property type="entry name" value="ETHYLENE RESPONSE SENSOR PROTEIN"/>
    <property type="match status" value="1"/>
</dbReference>